<evidence type="ECO:0000259" key="1">
    <source>
        <dbReference type="PROSITE" id="PS51186"/>
    </source>
</evidence>
<dbReference type="PROSITE" id="PS51186">
    <property type="entry name" value="GNAT"/>
    <property type="match status" value="1"/>
</dbReference>
<dbReference type="EMBL" id="FNCI01000017">
    <property type="protein sequence ID" value="SDG52289.1"/>
    <property type="molecule type" value="Genomic_DNA"/>
</dbReference>
<dbReference type="SUPFAM" id="SSF55729">
    <property type="entry name" value="Acyl-CoA N-acyltransferases (Nat)"/>
    <property type="match status" value="1"/>
</dbReference>
<dbReference type="CDD" id="cd04301">
    <property type="entry name" value="NAT_SF"/>
    <property type="match status" value="1"/>
</dbReference>
<evidence type="ECO:0000313" key="3">
    <source>
        <dbReference type="Proteomes" id="UP000198641"/>
    </source>
</evidence>
<dbReference type="GO" id="GO:0016747">
    <property type="term" value="F:acyltransferase activity, transferring groups other than amino-acyl groups"/>
    <property type="evidence" value="ECO:0007669"/>
    <property type="project" value="InterPro"/>
</dbReference>
<dbReference type="Proteomes" id="UP000198641">
    <property type="component" value="Unassembled WGS sequence"/>
</dbReference>
<dbReference type="AlphaFoldDB" id="A0A1G7UYT3"/>
<name>A0A1G7UYT3_9GAMM</name>
<feature type="domain" description="N-acetyltransferase" evidence="1">
    <location>
        <begin position="3"/>
        <end position="146"/>
    </location>
</feature>
<dbReference type="OrthoDB" id="5736859at2"/>
<accession>A0A1G7UYT3</accession>
<dbReference type="InterPro" id="IPR040448">
    <property type="entry name" value="PanZ_GNAT"/>
</dbReference>
<organism evidence="2 3">
    <name type="scientific">Onishia taeanensis</name>
    <dbReference type="NCBI Taxonomy" id="284577"/>
    <lineage>
        <taxon>Bacteria</taxon>
        <taxon>Pseudomonadati</taxon>
        <taxon>Pseudomonadota</taxon>
        <taxon>Gammaproteobacteria</taxon>
        <taxon>Oceanospirillales</taxon>
        <taxon>Halomonadaceae</taxon>
        <taxon>Onishia</taxon>
    </lineage>
</organism>
<evidence type="ECO:0000313" key="2">
    <source>
        <dbReference type="EMBL" id="SDG52289.1"/>
    </source>
</evidence>
<proteinExistence type="predicted"/>
<sequence length="151" mass="16918">MPVTLLKVTKAEWERDPQLALDLARIYADVPAERLPLPADDYIRDQFERQGTFCCGRFNDRLLGAVAMNVVDGAWWLSNLCIRKTTRRRGVASRLVTLICQEALRDGCLLRVAASTLMLGDELLLKRLGFRLVANGEHYEMDPKASLGGKG</sequence>
<keyword evidence="3" id="KW-1185">Reference proteome</keyword>
<reference evidence="2 3" key="1">
    <citation type="submission" date="2016-10" db="EMBL/GenBank/DDBJ databases">
        <authorList>
            <person name="de Groot N.N."/>
        </authorList>
    </citation>
    <scope>NUCLEOTIDE SEQUENCE [LARGE SCALE GENOMIC DNA]</scope>
    <source>
        <strain evidence="2 3">BH539</strain>
    </source>
</reference>
<dbReference type="RefSeq" id="WP_092528493.1">
    <property type="nucleotide sequence ID" value="NZ_FNCI01000017.1"/>
</dbReference>
<dbReference type="STRING" id="284577.SAMN05216571_11750"/>
<dbReference type="Gene3D" id="3.40.630.30">
    <property type="match status" value="1"/>
</dbReference>
<dbReference type="InterPro" id="IPR016181">
    <property type="entry name" value="Acyl_CoA_acyltransferase"/>
</dbReference>
<dbReference type="Pfam" id="PF12568">
    <property type="entry name" value="PanZ"/>
    <property type="match status" value="1"/>
</dbReference>
<keyword evidence="2" id="KW-0808">Transferase</keyword>
<gene>
    <name evidence="2" type="ORF">SAMN05216571_11750</name>
</gene>
<dbReference type="InterPro" id="IPR000182">
    <property type="entry name" value="GNAT_dom"/>
</dbReference>
<protein>
    <submittedName>
        <fullName evidence="2">Acetyltransferase (GNAT) domain-containing protein</fullName>
    </submittedName>
</protein>